<reference evidence="6 7" key="1">
    <citation type="submission" date="2020-04" db="EMBL/GenBank/DDBJ databases">
        <title>Enterovirga sp. isolate from soil.</title>
        <authorList>
            <person name="Chea S."/>
            <person name="Kim D.-U."/>
        </authorList>
    </citation>
    <scope>NUCLEOTIDE SEQUENCE [LARGE SCALE GENOMIC DNA]</scope>
    <source>
        <strain evidence="6 7">DB1703</strain>
    </source>
</reference>
<comment type="caution">
    <text evidence="6">The sequence shown here is derived from an EMBL/GenBank/DDBJ whole genome shotgun (WGS) entry which is preliminary data.</text>
</comment>
<dbReference type="PANTHER" id="PTHR22939">
    <property type="entry name" value="SERINE PROTEASE FAMILY S1C HTRA-RELATED"/>
    <property type="match status" value="1"/>
</dbReference>
<dbReference type="InterPro" id="IPR009003">
    <property type="entry name" value="Peptidase_S1_PA"/>
</dbReference>
<dbReference type="GO" id="GO:0004252">
    <property type="term" value="F:serine-type endopeptidase activity"/>
    <property type="evidence" value="ECO:0007669"/>
    <property type="project" value="InterPro"/>
</dbReference>
<accession>A0A849I7Y3</accession>
<evidence type="ECO:0000256" key="1">
    <source>
        <dbReference type="ARBA" id="ARBA00010541"/>
    </source>
</evidence>
<dbReference type="InterPro" id="IPR001478">
    <property type="entry name" value="PDZ"/>
</dbReference>
<sequence>MPSAEWKIPRAAQPRPEDYDFDLDRALGAVMALSSAIPPDAFTADTLGTERAGNAVLIGERGLVLTIGYLITEASTIWLTLNDGRVVGGDVLGYDPESGFGLVQALGRIDVPPLPLGSSAEVRIGDGVVVAGAGGRQRSVAARVIAKQEFAGYWEYLLEEAIFTSPPHPHWGGTALIGGSGHLLGIGSLQLQQDRGGTEENLNMIVPIDLLKPVLADMLATGAPRRAVRPWLGVYATEVDGRVVVAGLAEGGPAETAGLHVGDIVLAVAGTEVATLAELYRQVWSLGQAGVQVPLRIHRMGRVYDVAVPSTDRNRLLKRKILH</sequence>
<dbReference type="Proteomes" id="UP000564885">
    <property type="component" value="Unassembled WGS sequence"/>
</dbReference>
<evidence type="ECO:0000256" key="2">
    <source>
        <dbReference type="ARBA" id="ARBA00022670"/>
    </source>
</evidence>
<keyword evidence="7" id="KW-1185">Reference proteome</keyword>
<feature type="domain" description="PDZ" evidence="5">
    <location>
        <begin position="232"/>
        <end position="301"/>
    </location>
</feature>
<evidence type="ECO:0000259" key="5">
    <source>
        <dbReference type="PROSITE" id="PS50106"/>
    </source>
</evidence>
<dbReference type="EMBL" id="JABEPP010000002">
    <property type="protein sequence ID" value="NNM72170.1"/>
    <property type="molecule type" value="Genomic_DNA"/>
</dbReference>
<dbReference type="GO" id="GO:0006508">
    <property type="term" value="P:proteolysis"/>
    <property type="evidence" value="ECO:0007669"/>
    <property type="project" value="UniProtKB-KW"/>
</dbReference>
<dbReference type="SUPFAM" id="SSF50494">
    <property type="entry name" value="Trypsin-like serine proteases"/>
    <property type="match status" value="1"/>
</dbReference>
<comment type="similarity">
    <text evidence="1">Belongs to the peptidase S1C family.</text>
</comment>
<evidence type="ECO:0000313" key="7">
    <source>
        <dbReference type="Proteomes" id="UP000564885"/>
    </source>
</evidence>
<dbReference type="Gene3D" id="2.40.10.120">
    <property type="match status" value="1"/>
</dbReference>
<dbReference type="Pfam" id="PF13365">
    <property type="entry name" value="Trypsin_2"/>
    <property type="match status" value="1"/>
</dbReference>
<proteinExistence type="inferred from homology"/>
<dbReference type="InterPro" id="IPR001940">
    <property type="entry name" value="Peptidase_S1C"/>
</dbReference>
<dbReference type="Pfam" id="PF13180">
    <property type="entry name" value="PDZ_2"/>
    <property type="match status" value="1"/>
</dbReference>
<dbReference type="RefSeq" id="WP_171217666.1">
    <property type="nucleotide sequence ID" value="NZ_JABEPP010000002.1"/>
</dbReference>
<organism evidence="6 7">
    <name type="scientific">Enterovirga aerilata</name>
    <dbReference type="NCBI Taxonomy" id="2730920"/>
    <lineage>
        <taxon>Bacteria</taxon>
        <taxon>Pseudomonadati</taxon>
        <taxon>Pseudomonadota</taxon>
        <taxon>Alphaproteobacteria</taxon>
        <taxon>Hyphomicrobiales</taxon>
        <taxon>Methylobacteriaceae</taxon>
        <taxon>Enterovirga</taxon>
    </lineage>
</organism>
<protein>
    <submittedName>
        <fullName evidence="6">Serine protease</fullName>
    </submittedName>
</protein>
<evidence type="ECO:0000256" key="4">
    <source>
        <dbReference type="ARBA" id="ARBA00022825"/>
    </source>
</evidence>
<dbReference type="PROSITE" id="PS50106">
    <property type="entry name" value="PDZ"/>
    <property type="match status" value="1"/>
</dbReference>
<evidence type="ECO:0000256" key="3">
    <source>
        <dbReference type="ARBA" id="ARBA00022801"/>
    </source>
</evidence>
<dbReference type="SUPFAM" id="SSF50156">
    <property type="entry name" value="PDZ domain-like"/>
    <property type="match status" value="1"/>
</dbReference>
<gene>
    <name evidence="6" type="ORF">HJG44_07140</name>
</gene>
<dbReference type="SMART" id="SM00228">
    <property type="entry name" value="PDZ"/>
    <property type="match status" value="1"/>
</dbReference>
<dbReference type="Gene3D" id="2.30.42.10">
    <property type="match status" value="1"/>
</dbReference>
<dbReference type="AlphaFoldDB" id="A0A849I7Y3"/>
<dbReference type="PRINTS" id="PR00834">
    <property type="entry name" value="PROTEASES2C"/>
</dbReference>
<keyword evidence="2 6" id="KW-0645">Protease</keyword>
<dbReference type="PANTHER" id="PTHR22939:SF129">
    <property type="entry name" value="SERINE PROTEASE HTRA2, MITOCHONDRIAL"/>
    <property type="match status" value="1"/>
</dbReference>
<keyword evidence="3" id="KW-0378">Hydrolase</keyword>
<dbReference type="InterPro" id="IPR036034">
    <property type="entry name" value="PDZ_sf"/>
</dbReference>
<evidence type="ECO:0000313" key="6">
    <source>
        <dbReference type="EMBL" id="NNM72170.1"/>
    </source>
</evidence>
<keyword evidence="4" id="KW-0720">Serine protease</keyword>
<name>A0A849I7Y3_9HYPH</name>